<proteinExistence type="predicted"/>
<evidence type="ECO:0008006" key="3">
    <source>
        <dbReference type="Google" id="ProtNLM"/>
    </source>
</evidence>
<dbReference type="EMBL" id="CP077093">
    <property type="protein sequence ID" value="QXI30794.1"/>
    <property type="molecule type" value="Genomic_DNA"/>
</dbReference>
<accession>A0A9E6TUF5</accession>
<evidence type="ECO:0000313" key="2">
    <source>
        <dbReference type="Proteomes" id="UP000634530"/>
    </source>
</evidence>
<evidence type="ECO:0000313" key="1">
    <source>
        <dbReference type="EMBL" id="QXI30794.1"/>
    </source>
</evidence>
<dbReference type="AlphaFoldDB" id="A0A9E6TUF5"/>
<sequence length="60" mass="6279">MSAAKKVNGYLITQAADGQWWVAGVDGEQIAGPFASEALASEVASVFEDTPAPAAKRRDK</sequence>
<name>A0A9E6TUF5_9PSED</name>
<gene>
    <name evidence="1" type="ORF">HU752_012980</name>
</gene>
<organism evidence="1 2">
    <name type="scientific">Pseudomonas vanderleydeniana</name>
    <dbReference type="NCBI Taxonomy" id="2745495"/>
    <lineage>
        <taxon>Bacteria</taxon>
        <taxon>Pseudomonadati</taxon>
        <taxon>Pseudomonadota</taxon>
        <taxon>Gammaproteobacteria</taxon>
        <taxon>Pseudomonadales</taxon>
        <taxon>Pseudomonadaceae</taxon>
        <taxon>Pseudomonas</taxon>
    </lineage>
</organism>
<protein>
    <recommendedName>
        <fullName evidence="3">DUF2188 domain-containing protein</fullName>
    </recommendedName>
</protein>
<keyword evidence="2" id="KW-1185">Reference proteome</keyword>
<reference evidence="1 2" key="2">
    <citation type="journal article" date="2021" name="Microorganisms">
        <title>The Ever-Expanding Pseudomonas Genus: Description of 43 New Species and Partition of the Pseudomonas putida Group.</title>
        <authorList>
            <person name="Girard L."/>
            <person name="Lood C."/>
            <person name="Hofte M."/>
            <person name="Vandamme P."/>
            <person name="Rokni-Zadeh H."/>
            <person name="van Noort V."/>
            <person name="Lavigne R."/>
            <person name="De Mot R."/>
        </authorList>
    </citation>
    <scope>NUCLEOTIDE SEQUENCE [LARGE SCALE GENOMIC DNA]</scope>
    <source>
        <strain evidence="1 2">RW8P3</strain>
    </source>
</reference>
<dbReference type="KEGG" id="pvw:HU752_012980"/>
<reference evidence="1 2" key="1">
    <citation type="journal article" date="2020" name="Microorganisms">
        <title>Reliable Identification of Environmental Pseudomonas Isolates Using the rpoD Gene.</title>
        <authorList>
            <consortium name="The Broad Institute Genome Sequencing Platform"/>
            <person name="Girard L."/>
            <person name="Lood C."/>
            <person name="Rokni-Zadeh H."/>
            <person name="van Noort V."/>
            <person name="Lavigne R."/>
            <person name="De Mot R."/>
        </authorList>
    </citation>
    <scope>NUCLEOTIDE SEQUENCE [LARGE SCALE GENOMIC DNA]</scope>
    <source>
        <strain evidence="1 2">RW8P3</strain>
    </source>
</reference>
<dbReference type="RefSeq" id="WP_186679871.1">
    <property type="nucleotide sequence ID" value="NZ_CP077093.1"/>
</dbReference>
<dbReference type="Proteomes" id="UP000634530">
    <property type="component" value="Chromosome"/>
</dbReference>